<feature type="domain" description="Ice-binding protein C-terminal" evidence="2">
    <location>
        <begin position="326"/>
        <end position="348"/>
    </location>
</feature>
<proteinExistence type="predicted"/>
<feature type="chain" id="PRO_5047375621" description="Ice-binding protein C-terminal domain-containing protein" evidence="1">
    <location>
        <begin position="34"/>
        <end position="361"/>
    </location>
</feature>
<feature type="signal peptide" evidence="1">
    <location>
        <begin position="1"/>
        <end position="33"/>
    </location>
</feature>
<dbReference type="Pfam" id="PF07589">
    <property type="entry name" value="PEP-CTERM"/>
    <property type="match status" value="1"/>
</dbReference>
<reference evidence="3 4" key="1">
    <citation type="submission" date="2023-07" db="EMBL/GenBank/DDBJ databases">
        <title>Sorghum-associated microbial communities from plants grown in Nebraska, USA.</title>
        <authorList>
            <person name="Schachtman D."/>
        </authorList>
    </citation>
    <scope>NUCLEOTIDE SEQUENCE [LARGE SCALE GENOMIC DNA]</scope>
    <source>
        <strain evidence="3 4">BE310</strain>
    </source>
</reference>
<evidence type="ECO:0000313" key="3">
    <source>
        <dbReference type="EMBL" id="MDR7299077.1"/>
    </source>
</evidence>
<gene>
    <name evidence="3" type="ORF">J2X16_004445</name>
</gene>
<keyword evidence="1" id="KW-0732">Signal</keyword>
<evidence type="ECO:0000313" key="4">
    <source>
        <dbReference type="Proteomes" id="UP001180536"/>
    </source>
</evidence>
<dbReference type="EMBL" id="JAVDXQ010000007">
    <property type="protein sequence ID" value="MDR7299077.1"/>
    <property type="molecule type" value="Genomic_DNA"/>
</dbReference>
<name>A0ABU1ZEM2_9BURK</name>
<protein>
    <recommendedName>
        <fullName evidence="2">Ice-binding protein C-terminal domain-containing protein</fullName>
    </recommendedName>
</protein>
<dbReference type="InterPro" id="IPR013424">
    <property type="entry name" value="Ice-binding_C"/>
</dbReference>
<organism evidence="3 4">
    <name type="scientific">Pelomonas aquatica</name>
    <dbReference type="NCBI Taxonomy" id="431058"/>
    <lineage>
        <taxon>Bacteria</taxon>
        <taxon>Pseudomonadati</taxon>
        <taxon>Pseudomonadota</taxon>
        <taxon>Betaproteobacteria</taxon>
        <taxon>Burkholderiales</taxon>
        <taxon>Sphaerotilaceae</taxon>
        <taxon>Roseateles</taxon>
    </lineage>
</organism>
<evidence type="ECO:0000259" key="2">
    <source>
        <dbReference type="Pfam" id="PF07589"/>
    </source>
</evidence>
<dbReference type="RefSeq" id="WP_056874788.1">
    <property type="nucleotide sequence ID" value="NZ_JAVDXQ010000007.1"/>
</dbReference>
<comment type="caution">
    <text evidence="3">The sequence shown here is derived from an EMBL/GenBank/DDBJ whole genome shotgun (WGS) entry which is preliminary data.</text>
</comment>
<sequence>MRSPVQRSRANARVTACAFWLCALAAASPPAAAAELQAYAGAVGGIASGTGGIFACATSGPTIGRGWFAGVAIPTEGFAACSLGGGIEDKTAASGPLAALQSVNAPVGGGSFVGEARARADYGRLGVAASGTMTGASTSFTYRQTAGFARFQDTLTLTNPGVATGTAGSVDFAFLIDGMLKSLPNAPYSQQGDIGLGIRVGNGVGNAAYGPWFSFMGTVVNDGTPYLRGGGTGLPGGFVLAPGSFQGSAEVLSTANFGIRWGEPFEVEAALLTSVSPCCYGSSLTSEFMSSALLTGISARAGGTAITDFSVLSASGTAYGPGGLLPVPEPASVVLWAGGLLALAARRRISRAAGVSSASKA</sequence>
<keyword evidence="4" id="KW-1185">Reference proteome</keyword>
<accession>A0ABU1ZEM2</accession>
<dbReference type="Proteomes" id="UP001180536">
    <property type="component" value="Unassembled WGS sequence"/>
</dbReference>
<evidence type="ECO:0000256" key="1">
    <source>
        <dbReference type="SAM" id="SignalP"/>
    </source>
</evidence>